<dbReference type="GO" id="GO:0061710">
    <property type="term" value="F:L-threonylcarbamoyladenylate synthase"/>
    <property type="evidence" value="ECO:0007669"/>
    <property type="project" value="UniProtKB-EC"/>
</dbReference>
<evidence type="ECO:0000313" key="15">
    <source>
        <dbReference type="EMBL" id="UUX33980.1"/>
    </source>
</evidence>
<keyword evidence="9 13" id="KW-0547">Nucleotide-binding</keyword>
<dbReference type="PROSITE" id="PS51163">
    <property type="entry name" value="YRDC"/>
    <property type="match status" value="1"/>
</dbReference>
<proteinExistence type="inferred from homology"/>
<name>A0ABY5P668_9LACT</name>
<comment type="function">
    <text evidence="13">Required for the formation of a threonylcarbamoyl group on adenosine at position 37 (t(6)A37) in tRNAs that read codons beginning with adenine.</text>
</comment>
<dbReference type="PANTHER" id="PTHR17490">
    <property type="entry name" value="SUA5"/>
    <property type="match status" value="1"/>
</dbReference>
<dbReference type="PIRSF" id="PIRSF004930">
    <property type="entry name" value="Tln_factor_SUA5"/>
    <property type="match status" value="1"/>
</dbReference>
<feature type="domain" description="YrdC-like" evidence="14">
    <location>
        <begin position="12"/>
        <end position="201"/>
    </location>
</feature>
<gene>
    <name evidence="15" type="ORF">NRE15_14020</name>
</gene>
<dbReference type="PANTHER" id="PTHR17490:SF16">
    <property type="entry name" value="THREONYLCARBAMOYL-AMP SYNTHASE"/>
    <property type="match status" value="1"/>
</dbReference>
<dbReference type="Pfam" id="PF03481">
    <property type="entry name" value="Sua5_C"/>
    <property type="match status" value="1"/>
</dbReference>
<evidence type="ECO:0000256" key="8">
    <source>
        <dbReference type="ARBA" id="ARBA00022695"/>
    </source>
</evidence>
<evidence type="ECO:0000256" key="7">
    <source>
        <dbReference type="ARBA" id="ARBA00022694"/>
    </source>
</evidence>
<dbReference type="EC" id="2.7.7.87" evidence="3 13"/>
<dbReference type="InterPro" id="IPR005145">
    <property type="entry name" value="Sua5_C"/>
</dbReference>
<dbReference type="Gene3D" id="3.90.870.10">
    <property type="entry name" value="DHBP synthase"/>
    <property type="match status" value="1"/>
</dbReference>
<dbReference type="NCBIfam" id="TIGR00057">
    <property type="entry name" value="L-threonylcarbamoyladenylate synthase"/>
    <property type="match status" value="1"/>
</dbReference>
<evidence type="ECO:0000256" key="6">
    <source>
        <dbReference type="ARBA" id="ARBA00022679"/>
    </source>
</evidence>
<dbReference type="Proteomes" id="UP001315967">
    <property type="component" value="Chromosome"/>
</dbReference>
<dbReference type="RefSeq" id="WP_313793482.1">
    <property type="nucleotide sequence ID" value="NZ_CP102453.1"/>
</dbReference>
<evidence type="ECO:0000313" key="16">
    <source>
        <dbReference type="Proteomes" id="UP001315967"/>
    </source>
</evidence>
<keyword evidence="6 13" id="KW-0808">Transferase</keyword>
<evidence type="ECO:0000256" key="1">
    <source>
        <dbReference type="ARBA" id="ARBA00004496"/>
    </source>
</evidence>
<dbReference type="Gene3D" id="3.40.50.11030">
    <property type="entry name" value="Threonylcarbamoyl-AMP synthase, C-terminal domain"/>
    <property type="match status" value="1"/>
</dbReference>
<keyword evidence="8 13" id="KW-0548">Nucleotidyltransferase</keyword>
<dbReference type="SUPFAM" id="SSF55821">
    <property type="entry name" value="YrdC/RibB"/>
    <property type="match status" value="1"/>
</dbReference>
<evidence type="ECO:0000256" key="9">
    <source>
        <dbReference type="ARBA" id="ARBA00022741"/>
    </source>
</evidence>
<protein>
    <recommendedName>
        <fullName evidence="4 13">Threonylcarbamoyl-AMP synthase</fullName>
        <shortName evidence="13">TC-AMP synthase</shortName>
        <ecNumber evidence="3 13">2.7.7.87</ecNumber>
    </recommendedName>
    <alternativeName>
        <fullName evidence="11 13">L-threonylcarbamoyladenylate synthase</fullName>
    </alternativeName>
</protein>
<dbReference type="InterPro" id="IPR010923">
    <property type="entry name" value="T(6)A37_SUA5"/>
</dbReference>
<evidence type="ECO:0000256" key="10">
    <source>
        <dbReference type="ARBA" id="ARBA00022840"/>
    </source>
</evidence>
<evidence type="ECO:0000256" key="2">
    <source>
        <dbReference type="ARBA" id="ARBA00007663"/>
    </source>
</evidence>
<sequence length="344" mass="37760">MEEYQQTQIFDFNNLNEAADILKAGGLVAFPTETVYGLGAIANNEAAVKRVFKVKGRPSDNPLIVHIANQKQVDQYVASINETAQQLMDLFWPGPLTIIFPAKEGVFASSISAGRPTVSLRMPNQLETLLLIEMVGFPLVGPSANISGKPSPTKLEHVLHDFNGKIDGAVKAQTPQTLIGVESTVVIAEADRIVILRPGAITQDMLSQVGKPVVELSAQEQLENEGVQSPGVKYVHYSPKQPVYLVDASNAIRDWQVFIRSSKVKIGLLADEEWLAVLQDEPMITQVYSLGKRDDIAKHTQELYAGLRYLEDTDCEIILVQGLAEQPSAHAYINRSNKAANYII</sequence>
<reference evidence="15 16" key="1">
    <citation type="submission" date="2022-08" db="EMBL/GenBank/DDBJ databases">
        <title>Aerococcaceae sp. nov isolated from spoiled eye mask.</title>
        <authorList>
            <person name="Zhou G."/>
            <person name="Xie X.-B."/>
            <person name="Shi Q.-S."/>
            <person name="Wang Y.-S."/>
            <person name="Wen X."/>
            <person name="Peng H."/>
            <person name="Yang X.-J."/>
            <person name="Tao H.-B."/>
            <person name="Huang X.-M."/>
        </authorList>
    </citation>
    <scope>NUCLEOTIDE SEQUENCE [LARGE SCALE GENOMIC DNA]</scope>
    <source>
        <strain evidence="16">DM20194951</strain>
    </source>
</reference>
<keyword evidence="16" id="KW-1185">Reference proteome</keyword>
<comment type="subcellular location">
    <subcellularLocation>
        <location evidence="1 13">Cytoplasm</location>
    </subcellularLocation>
</comment>
<accession>A0ABY5P668</accession>
<dbReference type="InterPro" id="IPR038385">
    <property type="entry name" value="Sua5/YwlC_C"/>
</dbReference>
<evidence type="ECO:0000256" key="4">
    <source>
        <dbReference type="ARBA" id="ARBA00015492"/>
    </source>
</evidence>
<dbReference type="InterPro" id="IPR017945">
    <property type="entry name" value="DHBP_synth_RibB-like_a/b_dom"/>
</dbReference>
<organism evidence="15 16">
    <name type="scientific">Fundicoccus culcitae</name>
    <dbReference type="NCBI Taxonomy" id="2969821"/>
    <lineage>
        <taxon>Bacteria</taxon>
        <taxon>Bacillati</taxon>
        <taxon>Bacillota</taxon>
        <taxon>Bacilli</taxon>
        <taxon>Lactobacillales</taxon>
        <taxon>Aerococcaceae</taxon>
        <taxon>Fundicoccus</taxon>
    </lineage>
</organism>
<evidence type="ECO:0000256" key="3">
    <source>
        <dbReference type="ARBA" id="ARBA00012584"/>
    </source>
</evidence>
<dbReference type="InterPro" id="IPR006070">
    <property type="entry name" value="Sua5-like_dom"/>
</dbReference>
<keyword evidence="7 13" id="KW-0819">tRNA processing</keyword>
<dbReference type="EMBL" id="CP102453">
    <property type="protein sequence ID" value="UUX33980.1"/>
    <property type="molecule type" value="Genomic_DNA"/>
</dbReference>
<evidence type="ECO:0000256" key="11">
    <source>
        <dbReference type="ARBA" id="ARBA00029774"/>
    </source>
</evidence>
<dbReference type="Pfam" id="PF01300">
    <property type="entry name" value="Sua5_yciO_yrdC"/>
    <property type="match status" value="1"/>
</dbReference>
<keyword evidence="10 13" id="KW-0067">ATP-binding</keyword>
<keyword evidence="5 13" id="KW-0963">Cytoplasm</keyword>
<evidence type="ECO:0000256" key="5">
    <source>
        <dbReference type="ARBA" id="ARBA00022490"/>
    </source>
</evidence>
<comment type="similarity">
    <text evidence="2 13">Belongs to the SUA5 family.</text>
</comment>
<evidence type="ECO:0000256" key="12">
    <source>
        <dbReference type="ARBA" id="ARBA00048366"/>
    </source>
</evidence>
<evidence type="ECO:0000259" key="14">
    <source>
        <dbReference type="PROSITE" id="PS51163"/>
    </source>
</evidence>
<comment type="catalytic activity">
    <reaction evidence="12 13">
        <text>L-threonine + hydrogencarbonate + ATP = L-threonylcarbamoyladenylate + diphosphate + H2O</text>
        <dbReference type="Rhea" id="RHEA:36407"/>
        <dbReference type="ChEBI" id="CHEBI:15377"/>
        <dbReference type="ChEBI" id="CHEBI:17544"/>
        <dbReference type="ChEBI" id="CHEBI:30616"/>
        <dbReference type="ChEBI" id="CHEBI:33019"/>
        <dbReference type="ChEBI" id="CHEBI:57926"/>
        <dbReference type="ChEBI" id="CHEBI:73682"/>
        <dbReference type="EC" id="2.7.7.87"/>
    </reaction>
</comment>
<evidence type="ECO:0000256" key="13">
    <source>
        <dbReference type="PIRNR" id="PIRNR004930"/>
    </source>
</evidence>
<dbReference type="InterPro" id="IPR050156">
    <property type="entry name" value="TC-AMP_synthase_SUA5"/>
</dbReference>